<keyword evidence="7" id="KW-0378">Hydrolase</keyword>
<dbReference type="Proteomes" id="UP000051813">
    <property type="component" value="Unassembled WGS sequence"/>
</dbReference>
<evidence type="ECO:0000256" key="12">
    <source>
        <dbReference type="ARBA" id="ARBA00023172"/>
    </source>
</evidence>
<keyword evidence="9" id="KW-0862">Zinc</keyword>
<dbReference type="SMART" id="SM00487">
    <property type="entry name" value="DEXDc"/>
    <property type="match status" value="1"/>
</dbReference>
<dbReference type="FunFam" id="3.40.50.300:FF:000296">
    <property type="entry name" value="ATP-dependent DNA helicase RecQ"/>
    <property type="match status" value="1"/>
</dbReference>
<evidence type="ECO:0000313" key="20">
    <source>
        <dbReference type="EMBL" id="KRM79883.1"/>
    </source>
</evidence>
<evidence type="ECO:0000256" key="3">
    <source>
        <dbReference type="ARBA" id="ARBA00005446"/>
    </source>
</evidence>
<dbReference type="InterPro" id="IPR002121">
    <property type="entry name" value="HRDC_dom"/>
</dbReference>
<dbReference type="PROSITE" id="PS51194">
    <property type="entry name" value="HELICASE_CTER"/>
    <property type="match status" value="1"/>
</dbReference>
<evidence type="ECO:0000259" key="18">
    <source>
        <dbReference type="PROSITE" id="PS51192"/>
    </source>
</evidence>
<keyword evidence="11" id="KW-0238">DNA-binding</keyword>
<dbReference type="CDD" id="cd18794">
    <property type="entry name" value="SF2_C_RecQ"/>
    <property type="match status" value="1"/>
</dbReference>
<dbReference type="Pfam" id="PF16124">
    <property type="entry name" value="RecQ_Zn_bind"/>
    <property type="match status" value="1"/>
</dbReference>
<gene>
    <name evidence="20" type="ORF">FC84_GL000581</name>
</gene>
<evidence type="ECO:0000256" key="9">
    <source>
        <dbReference type="ARBA" id="ARBA00022833"/>
    </source>
</evidence>
<evidence type="ECO:0000256" key="15">
    <source>
        <dbReference type="ARBA" id="ARBA00034617"/>
    </source>
</evidence>
<dbReference type="SMART" id="SM00956">
    <property type="entry name" value="RQC"/>
    <property type="match status" value="1"/>
</dbReference>
<dbReference type="Gene3D" id="1.10.10.10">
    <property type="entry name" value="Winged helix-like DNA-binding domain superfamily/Winged helix DNA-binding domain"/>
    <property type="match status" value="1"/>
</dbReference>
<dbReference type="SMART" id="SM00490">
    <property type="entry name" value="HELICc"/>
    <property type="match status" value="1"/>
</dbReference>
<dbReference type="InterPro" id="IPR001650">
    <property type="entry name" value="Helicase_C-like"/>
</dbReference>
<dbReference type="AlphaFoldDB" id="A0A0R2BUE1"/>
<dbReference type="InterPro" id="IPR036390">
    <property type="entry name" value="WH_DNA-bd_sf"/>
</dbReference>
<keyword evidence="21" id="KW-1185">Reference proteome</keyword>
<dbReference type="PANTHER" id="PTHR13710:SF105">
    <property type="entry name" value="ATP-DEPENDENT DNA HELICASE Q1"/>
    <property type="match status" value="1"/>
</dbReference>
<dbReference type="FunFam" id="1.10.150.80:FF:000002">
    <property type="entry name" value="ATP-dependent DNA helicase RecQ"/>
    <property type="match status" value="1"/>
</dbReference>
<dbReference type="InterPro" id="IPR044876">
    <property type="entry name" value="HRDC_dom_sf"/>
</dbReference>
<dbReference type="InterPro" id="IPR004589">
    <property type="entry name" value="DNA_helicase_ATP-dep_RecQ"/>
</dbReference>
<evidence type="ECO:0000256" key="2">
    <source>
        <dbReference type="ARBA" id="ARBA00001947"/>
    </source>
</evidence>
<organism evidence="20 21">
    <name type="scientific">Lapidilactobacillus dextrinicus DSM 20335</name>
    <dbReference type="NCBI Taxonomy" id="1423738"/>
    <lineage>
        <taxon>Bacteria</taxon>
        <taxon>Bacillati</taxon>
        <taxon>Bacillota</taxon>
        <taxon>Bacilli</taxon>
        <taxon>Lactobacillales</taxon>
        <taxon>Lactobacillaceae</taxon>
        <taxon>Lapidilactobacillus</taxon>
    </lineage>
</organism>
<dbReference type="OrthoDB" id="9763310at2"/>
<dbReference type="NCBIfam" id="TIGR01389">
    <property type="entry name" value="recQ"/>
    <property type="match status" value="1"/>
</dbReference>
<evidence type="ECO:0000256" key="5">
    <source>
        <dbReference type="ARBA" id="ARBA00022741"/>
    </source>
</evidence>
<dbReference type="EMBL" id="AYYK01000001">
    <property type="protein sequence ID" value="KRM79883.1"/>
    <property type="molecule type" value="Genomic_DNA"/>
</dbReference>
<evidence type="ECO:0000313" key="21">
    <source>
        <dbReference type="Proteomes" id="UP000051813"/>
    </source>
</evidence>
<dbReference type="GO" id="GO:0005737">
    <property type="term" value="C:cytoplasm"/>
    <property type="evidence" value="ECO:0007669"/>
    <property type="project" value="TreeGrafter"/>
</dbReference>
<keyword evidence="13" id="KW-0234">DNA repair</keyword>
<dbReference type="PROSITE" id="PS50967">
    <property type="entry name" value="HRDC"/>
    <property type="match status" value="1"/>
</dbReference>
<keyword evidence="14" id="KW-0413">Isomerase</keyword>
<evidence type="ECO:0000256" key="10">
    <source>
        <dbReference type="ARBA" id="ARBA00022840"/>
    </source>
</evidence>
<evidence type="ECO:0000256" key="13">
    <source>
        <dbReference type="ARBA" id="ARBA00023204"/>
    </source>
</evidence>
<feature type="domain" description="Helicase ATP-binding" evidence="18">
    <location>
        <begin position="24"/>
        <end position="193"/>
    </location>
</feature>
<dbReference type="CDD" id="cd17920">
    <property type="entry name" value="DEXHc_RecQ"/>
    <property type="match status" value="1"/>
</dbReference>
<dbReference type="GO" id="GO:0003677">
    <property type="term" value="F:DNA binding"/>
    <property type="evidence" value="ECO:0007669"/>
    <property type="project" value="UniProtKB-KW"/>
</dbReference>
<keyword evidence="10" id="KW-0067">ATP-binding</keyword>
<dbReference type="InterPro" id="IPR036388">
    <property type="entry name" value="WH-like_DNA-bd_sf"/>
</dbReference>
<comment type="cofactor">
    <cofactor evidence="2">
        <name>Zn(2+)</name>
        <dbReference type="ChEBI" id="CHEBI:29105"/>
    </cofactor>
</comment>
<dbReference type="InterPro" id="IPR006293">
    <property type="entry name" value="DNA_helicase_ATP-dep_RecQ_bac"/>
</dbReference>
<dbReference type="STRING" id="1423738.FC84_GL000581"/>
<dbReference type="SUPFAM" id="SSF47819">
    <property type="entry name" value="HRDC-like"/>
    <property type="match status" value="1"/>
</dbReference>
<feature type="domain" description="Helicase C-terminal" evidence="19">
    <location>
        <begin position="213"/>
        <end position="364"/>
    </location>
</feature>
<dbReference type="Pfam" id="PF09382">
    <property type="entry name" value="RQC"/>
    <property type="match status" value="1"/>
</dbReference>
<evidence type="ECO:0000259" key="19">
    <source>
        <dbReference type="PROSITE" id="PS51194"/>
    </source>
</evidence>
<dbReference type="GO" id="GO:0043590">
    <property type="term" value="C:bacterial nucleoid"/>
    <property type="evidence" value="ECO:0007669"/>
    <property type="project" value="TreeGrafter"/>
</dbReference>
<dbReference type="PATRIC" id="fig|1423738.3.peg.590"/>
<dbReference type="GO" id="GO:0006281">
    <property type="term" value="P:DNA repair"/>
    <property type="evidence" value="ECO:0007669"/>
    <property type="project" value="UniProtKB-KW"/>
</dbReference>
<evidence type="ECO:0000256" key="7">
    <source>
        <dbReference type="ARBA" id="ARBA00022801"/>
    </source>
</evidence>
<dbReference type="Pfam" id="PF00570">
    <property type="entry name" value="HRDC"/>
    <property type="match status" value="1"/>
</dbReference>
<keyword evidence="12" id="KW-0233">DNA recombination</keyword>
<dbReference type="Pfam" id="PF00270">
    <property type="entry name" value="DEAD"/>
    <property type="match status" value="1"/>
</dbReference>
<dbReference type="GO" id="GO:0006310">
    <property type="term" value="P:DNA recombination"/>
    <property type="evidence" value="ECO:0007669"/>
    <property type="project" value="UniProtKB-UniRule"/>
</dbReference>
<comment type="caution">
    <text evidence="20">The sequence shown here is derived from an EMBL/GenBank/DDBJ whole genome shotgun (WGS) entry which is preliminary data.</text>
</comment>
<dbReference type="NCBIfam" id="TIGR00614">
    <property type="entry name" value="recQ_fam"/>
    <property type="match status" value="1"/>
</dbReference>
<dbReference type="SUPFAM" id="SSF52540">
    <property type="entry name" value="P-loop containing nucleoside triphosphate hydrolases"/>
    <property type="match status" value="1"/>
</dbReference>
<evidence type="ECO:0000256" key="4">
    <source>
        <dbReference type="ARBA" id="ARBA00022723"/>
    </source>
</evidence>
<evidence type="ECO:0000256" key="16">
    <source>
        <dbReference type="NCBIfam" id="TIGR01389"/>
    </source>
</evidence>
<dbReference type="GO" id="GO:0030894">
    <property type="term" value="C:replisome"/>
    <property type="evidence" value="ECO:0007669"/>
    <property type="project" value="TreeGrafter"/>
</dbReference>
<dbReference type="PROSITE" id="PS51192">
    <property type="entry name" value="HELICASE_ATP_BIND_1"/>
    <property type="match status" value="1"/>
</dbReference>
<feature type="domain" description="HRDC" evidence="17">
    <location>
        <begin position="514"/>
        <end position="594"/>
    </location>
</feature>
<dbReference type="InterPro" id="IPR010997">
    <property type="entry name" value="HRDC-like_sf"/>
</dbReference>
<dbReference type="InterPro" id="IPR027417">
    <property type="entry name" value="P-loop_NTPase"/>
</dbReference>
<proteinExistence type="inferred from homology"/>
<dbReference type="InterPro" id="IPR011545">
    <property type="entry name" value="DEAD/DEAH_box_helicase_dom"/>
</dbReference>
<dbReference type="InterPro" id="IPR014001">
    <property type="entry name" value="Helicase_ATP-bd"/>
</dbReference>
<dbReference type="Gene3D" id="1.10.150.80">
    <property type="entry name" value="HRDC domain"/>
    <property type="match status" value="1"/>
</dbReference>
<sequence>MDATAVLQQTFGYQQFRPGQEEIINHVLAGDNTLAIMPTGGGKSLCYQIPALILPGLTLVISPLISLMKDQVDAANELGISAAFINSSLDFLGMLDVLKEAQAGRLKLLYVAPERFDSPDFMAALKKIKISLIAVDEAHCISQWGHDFRPSYLGLSEVLADLTQQPPVIALTATATPQVAQDICQRLNIPENNEIKTGFGRQNLAFSVIKDQSGDDYLLRYLKANPDQSGIIYCSTRKEVERVGALLTRHKIANTIYHGGLNENQRRQHQEDFVYDRVSIMVATNAFGMGIDKSNVRFVIHDQVPGSLEAYYQEAGRAGRDGLPSEAILLYSPQDVLIQHFFIDQSELSDQLKQVEYRKLQEMTAYANTQSCLQQFIQRYFGEAAEPCGRCSNCLDDRETVEITIDAQKVLSCVKRMGERYGKGLIAQVLTGAHNQRVIESHFDELSTYGLLGTHSQKAVSQLIDFLTASGYLLPSAGQYPTLSVTATGVEVLKGQRQVYRKVDRVVKSNQSITVADKGLFAELRALRRELAESEHVPPFVIFSDKTLIAMAELKPSTETEFLAVKGVGENKMTKYGAKFRQVIADYTAKKETAEV</sequence>
<dbReference type="GO" id="GO:0043138">
    <property type="term" value="F:3'-5' DNA helicase activity"/>
    <property type="evidence" value="ECO:0007669"/>
    <property type="project" value="UniProtKB-EC"/>
</dbReference>
<protein>
    <recommendedName>
        <fullName evidence="16">DNA helicase RecQ</fullName>
        <ecNumber evidence="16">5.6.2.4</ecNumber>
    </recommendedName>
</protein>
<comment type="cofactor">
    <cofactor evidence="1">
        <name>Mg(2+)</name>
        <dbReference type="ChEBI" id="CHEBI:18420"/>
    </cofactor>
</comment>
<dbReference type="GO" id="GO:0016787">
    <property type="term" value="F:hydrolase activity"/>
    <property type="evidence" value="ECO:0007669"/>
    <property type="project" value="UniProtKB-KW"/>
</dbReference>
<evidence type="ECO:0000256" key="8">
    <source>
        <dbReference type="ARBA" id="ARBA00022806"/>
    </source>
</evidence>
<name>A0A0R2BUE1_9LACO</name>
<dbReference type="Pfam" id="PF00271">
    <property type="entry name" value="Helicase_C"/>
    <property type="match status" value="1"/>
</dbReference>
<evidence type="ECO:0000256" key="1">
    <source>
        <dbReference type="ARBA" id="ARBA00001946"/>
    </source>
</evidence>
<dbReference type="GO" id="GO:0009378">
    <property type="term" value="F:four-way junction helicase activity"/>
    <property type="evidence" value="ECO:0007669"/>
    <property type="project" value="TreeGrafter"/>
</dbReference>
<keyword evidence="5" id="KW-0547">Nucleotide-binding</keyword>
<dbReference type="EC" id="5.6.2.4" evidence="16"/>
<evidence type="ECO:0000259" key="17">
    <source>
        <dbReference type="PROSITE" id="PS50967"/>
    </source>
</evidence>
<keyword evidence="8 20" id="KW-0347">Helicase</keyword>
<dbReference type="GO" id="GO:0005524">
    <property type="term" value="F:ATP binding"/>
    <property type="evidence" value="ECO:0007669"/>
    <property type="project" value="UniProtKB-KW"/>
</dbReference>
<dbReference type="GO" id="GO:0006260">
    <property type="term" value="P:DNA replication"/>
    <property type="evidence" value="ECO:0007669"/>
    <property type="project" value="InterPro"/>
</dbReference>
<accession>A0A0R2BUE1</accession>
<dbReference type="RefSeq" id="WP_057753824.1">
    <property type="nucleotide sequence ID" value="NZ_AYYK01000001.1"/>
</dbReference>
<evidence type="ECO:0000256" key="14">
    <source>
        <dbReference type="ARBA" id="ARBA00023235"/>
    </source>
</evidence>
<dbReference type="Gene3D" id="3.40.50.300">
    <property type="entry name" value="P-loop containing nucleotide triphosphate hydrolases"/>
    <property type="match status" value="2"/>
</dbReference>
<dbReference type="PANTHER" id="PTHR13710">
    <property type="entry name" value="DNA HELICASE RECQ FAMILY MEMBER"/>
    <property type="match status" value="1"/>
</dbReference>
<dbReference type="GO" id="GO:0046872">
    <property type="term" value="F:metal ion binding"/>
    <property type="evidence" value="ECO:0007669"/>
    <property type="project" value="UniProtKB-KW"/>
</dbReference>
<dbReference type="InterPro" id="IPR032284">
    <property type="entry name" value="RecQ_Zn-bd"/>
</dbReference>
<keyword evidence="6" id="KW-0227">DNA damage</keyword>
<dbReference type="SMART" id="SM00341">
    <property type="entry name" value="HRDC"/>
    <property type="match status" value="1"/>
</dbReference>
<keyword evidence="4" id="KW-0479">Metal-binding</keyword>
<evidence type="ECO:0000256" key="11">
    <source>
        <dbReference type="ARBA" id="ARBA00023125"/>
    </source>
</evidence>
<dbReference type="InterPro" id="IPR018982">
    <property type="entry name" value="RQC_domain"/>
</dbReference>
<dbReference type="GO" id="GO:0009432">
    <property type="term" value="P:SOS response"/>
    <property type="evidence" value="ECO:0007669"/>
    <property type="project" value="UniProtKB-UniRule"/>
</dbReference>
<dbReference type="SUPFAM" id="SSF46785">
    <property type="entry name" value="Winged helix' DNA-binding domain"/>
    <property type="match status" value="1"/>
</dbReference>
<evidence type="ECO:0000256" key="6">
    <source>
        <dbReference type="ARBA" id="ARBA00022763"/>
    </source>
</evidence>
<reference evidence="20 21" key="1">
    <citation type="journal article" date="2015" name="Genome Announc.">
        <title>Expanding the biotechnology potential of lactobacilli through comparative genomics of 213 strains and associated genera.</title>
        <authorList>
            <person name="Sun Z."/>
            <person name="Harris H.M."/>
            <person name="McCann A."/>
            <person name="Guo C."/>
            <person name="Argimon S."/>
            <person name="Zhang W."/>
            <person name="Yang X."/>
            <person name="Jeffery I.B."/>
            <person name="Cooney J.C."/>
            <person name="Kagawa T.F."/>
            <person name="Liu W."/>
            <person name="Song Y."/>
            <person name="Salvetti E."/>
            <person name="Wrobel A."/>
            <person name="Rasinkangas P."/>
            <person name="Parkhill J."/>
            <person name="Rea M.C."/>
            <person name="O'Sullivan O."/>
            <person name="Ritari J."/>
            <person name="Douillard F.P."/>
            <person name="Paul Ross R."/>
            <person name="Yang R."/>
            <person name="Briner A.E."/>
            <person name="Felis G.E."/>
            <person name="de Vos W.M."/>
            <person name="Barrangou R."/>
            <person name="Klaenhammer T.R."/>
            <person name="Caufield P.W."/>
            <person name="Cui Y."/>
            <person name="Zhang H."/>
            <person name="O'Toole P.W."/>
        </authorList>
    </citation>
    <scope>NUCLEOTIDE SEQUENCE [LARGE SCALE GENOMIC DNA]</scope>
    <source>
        <strain evidence="20 21">DSM 20335</strain>
    </source>
</reference>
<comment type="catalytic activity">
    <reaction evidence="15">
        <text>Couples ATP hydrolysis with the unwinding of duplex DNA by translocating in the 3'-5' direction.</text>
        <dbReference type="EC" id="5.6.2.4"/>
    </reaction>
</comment>
<comment type="similarity">
    <text evidence="3">Belongs to the helicase family. RecQ subfamily.</text>
</comment>